<accession>W7TKA8</accession>
<dbReference type="OrthoDB" id="2016903at2759"/>
<comment type="caution">
    <text evidence="2">The sequence shown here is derived from an EMBL/GenBank/DDBJ whole genome shotgun (WGS) entry which is preliminary data.</text>
</comment>
<dbReference type="Gene3D" id="3.20.110.10">
    <property type="entry name" value="Glycoside hydrolase 38, N terminal domain"/>
    <property type="match status" value="1"/>
</dbReference>
<name>W7TKA8_9STRA</name>
<feature type="compositionally biased region" description="Pro residues" evidence="1">
    <location>
        <begin position="19"/>
        <end position="36"/>
    </location>
</feature>
<sequence length="114" mass="12168">FLPPSLPSLPPFSELLIPPAHPARPPARPPSRPPSRPFQAVFTGVFPSGNYGPPPGFCFDQFCADAPINDNPSLTDENVQVLPPSIPPSLPPFSLPSFPPSSLLDRNFGATWGV</sequence>
<organism evidence="2 3">
    <name type="scientific">Nannochloropsis gaditana</name>
    <dbReference type="NCBI Taxonomy" id="72520"/>
    <lineage>
        <taxon>Eukaryota</taxon>
        <taxon>Sar</taxon>
        <taxon>Stramenopiles</taxon>
        <taxon>Ochrophyta</taxon>
        <taxon>Eustigmatophyceae</taxon>
        <taxon>Eustigmatales</taxon>
        <taxon>Monodopsidaceae</taxon>
        <taxon>Nannochloropsis</taxon>
    </lineage>
</organism>
<proteinExistence type="predicted"/>
<dbReference type="InterPro" id="IPR027291">
    <property type="entry name" value="Glyco_hydro_38_N_sf"/>
</dbReference>
<evidence type="ECO:0000313" key="3">
    <source>
        <dbReference type="Proteomes" id="UP000019335"/>
    </source>
</evidence>
<gene>
    <name evidence="2" type="ORF">Naga_103807g1</name>
</gene>
<protein>
    <submittedName>
        <fullName evidence="2">Lysosomal alpha-mannosidase</fullName>
    </submittedName>
</protein>
<evidence type="ECO:0000256" key="1">
    <source>
        <dbReference type="SAM" id="MobiDB-lite"/>
    </source>
</evidence>
<feature type="non-terminal residue" evidence="2">
    <location>
        <position position="1"/>
    </location>
</feature>
<dbReference type="Proteomes" id="UP000019335">
    <property type="component" value="Chromosome 8"/>
</dbReference>
<reference evidence="2 3" key="1">
    <citation type="journal article" date="2014" name="Mol. Plant">
        <title>Chromosome Scale Genome Assembly and Transcriptome Profiling of Nannochloropsis gaditana in Nitrogen Depletion.</title>
        <authorList>
            <person name="Corteggiani Carpinelli E."/>
            <person name="Telatin A."/>
            <person name="Vitulo N."/>
            <person name="Forcato C."/>
            <person name="D'Angelo M."/>
            <person name="Schiavon R."/>
            <person name="Vezzi A."/>
            <person name="Giacometti G.M."/>
            <person name="Morosinotto T."/>
            <person name="Valle G."/>
        </authorList>
    </citation>
    <scope>NUCLEOTIDE SEQUENCE [LARGE SCALE GENOMIC DNA]</scope>
    <source>
        <strain evidence="2 3">B-31</strain>
    </source>
</reference>
<feature type="compositionally biased region" description="Pro residues" evidence="1">
    <location>
        <begin position="1"/>
        <end position="10"/>
    </location>
</feature>
<dbReference type="EMBL" id="AZIL01000627">
    <property type="protein sequence ID" value="EWM26512.1"/>
    <property type="molecule type" value="Genomic_DNA"/>
</dbReference>
<evidence type="ECO:0000313" key="2">
    <source>
        <dbReference type="EMBL" id="EWM26512.1"/>
    </source>
</evidence>
<dbReference type="AlphaFoldDB" id="W7TKA8"/>
<feature type="region of interest" description="Disordered" evidence="1">
    <location>
        <begin position="1"/>
        <end position="39"/>
    </location>
</feature>
<keyword evidence="3" id="KW-1185">Reference proteome</keyword>